<feature type="transmembrane region" description="Helical" evidence="11">
    <location>
        <begin position="578"/>
        <end position="596"/>
    </location>
</feature>
<dbReference type="Proteomes" id="UP000298416">
    <property type="component" value="Unassembled WGS sequence"/>
</dbReference>
<evidence type="ECO:0000256" key="2">
    <source>
        <dbReference type="ARBA" id="ARBA00009665"/>
    </source>
</evidence>
<keyword evidence="15" id="KW-1185">Reference proteome</keyword>
<accession>A0A8X8Z8K3</accession>
<reference evidence="14" key="1">
    <citation type="submission" date="2018-01" db="EMBL/GenBank/DDBJ databases">
        <authorList>
            <person name="Mao J.F."/>
        </authorList>
    </citation>
    <scope>NUCLEOTIDE SEQUENCE</scope>
    <source>
        <strain evidence="14">Huo1</strain>
        <tissue evidence="14">Leaf</tissue>
    </source>
</reference>
<dbReference type="Pfam" id="PF03105">
    <property type="entry name" value="SPX"/>
    <property type="match status" value="1"/>
</dbReference>
<feature type="transmembrane region" description="Helical" evidence="11">
    <location>
        <begin position="486"/>
        <end position="505"/>
    </location>
</feature>
<dbReference type="Pfam" id="PF03124">
    <property type="entry name" value="EXS"/>
    <property type="match status" value="1"/>
</dbReference>
<dbReference type="PANTHER" id="PTHR10783">
    <property type="entry name" value="XENOTROPIC AND POLYTROPIC RETROVIRUS RECEPTOR 1-RELATED"/>
    <property type="match status" value="1"/>
</dbReference>
<dbReference type="GO" id="GO:0006817">
    <property type="term" value="P:phosphate ion transport"/>
    <property type="evidence" value="ECO:0007669"/>
    <property type="project" value="UniProtKB-KW"/>
</dbReference>
<dbReference type="GO" id="GO:0005802">
    <property type="term" value="C:trans-Golgi network"/>
    <property type="evidence" value="ECO:0007669"/>
    <property type="project" value="TreeGrafter"/>
</dbReference>
<dbReference type="GO" id="GO:0016036">
    <property type="term" value="P:cellular response to phosphate starvation"/>
    <property type="evidence" value="ECO:0007669"/>
    <property type="project" value="TreeGrafter"/>
</dbReference>
<evidence type="ECO:0000313" key="15">
    <source>
        <dbReference type="Proteomes" id="UP000298416"/>
    </source>
</evidence>
<evidence type="ECO:0000256" key="1">
    <source>
        <dbReference type="ARBA" id="ARBA00004651"/>
    </source>
</evidence>
<dbReference type="PROSITE" id="PS51380">
    <property type="entry name" value="EXS"/>
    <property type="match status" value="1"/>
</dbReference>
<feature type="domain" description="SPX" evidence="13">
    <location>
        <begin position="1"/>
        <end position="311"/>
    </location>
</feature>
<feature type="transmembrane region" description="Helical" evidence="11">
    <location>
        <begin position="608"/>
        <end position="627"/>
    </location>
</feature>
<dbReference type="AlphaFoldDB" id="A0A8X8Z8K3"/>
<name>A0A8X8Z8K3_SALSN</name>
<keyword evidence="4" id="KW-1003">Cell membrane</keyword>
<dbReference type="GO" id="GO:0000822">
    <property type="term" value="F:inositol hexakisphosphate binding"/>
    <property type="evidence" value="ECO:0007669"/>
    <property type="project" value="TreeGrafter"/>
</dbReference>
<evidence type="ECO:0000256" key="11">
    <source>
        <dbReference type="SAM" id="Phobius"/>
    </source>
</evidence>
<feature type="transmembrane region" description="Helical" evidence="11">
    <location>
        <begin position="405"/>
        <end position="426"/>
    </location>
</feature>
<reference evidence="14" key="2">
    <citation type="submission" date="2020-08" db="EMBL/GenBank/DDBJ databases">
        <title>Plant Genome Project.</title>
        <authorList>
            <person name="Zhang R.-G."/>
        </authorList>
    </citation>
    <scope>NUCLEOTIDE SEQUENCE</scope>
    <source>
        <strain evidence="14">Huo1</strain>
        <tissue evidence="14">Leaf</tissue>
    </source>
</reference>
<dbReference type="CDD" id="cd14476">
    <property type="entry name" value="SPX_PHO1_like"/>
    <property type="match status" value="1"/>
</dbReference>
<dbReference type="GO" id="GO:0005886">
    <property type="term" value="C:plasma membrane"/>
    <property type="evidence" value="ECO:0007669"/>
    <property type="project" value="UniProtKB-SubCell"/>
</dbReference>
<feature type="coiled-coil region" evidence="10">
    <location>
        <begin position="127"/>
        <end position="154"/>
    </location>
</feature>
<dbReference type="EMBL" id="PNBA02000016">
    <property type="protein sequence ID" value="KAG6396072.1"/>
    <property type="molecule type" value="Genomic_DNA"/>
</dbReference>
<evidence type="ECO:0000256" key="8">
    <source>
        <dbReference type="ARBA" id="ARBA00023136"/>
    </source>
</evidence>
<comment type="subcellular location">
    <subcellularLocation>
        <location evidence="1">Cell membrane</location>
        <topology evidence="1">Multi-pass membrane protein</topology>
    </subcellularLocation>
</comment>
<keyword evidence="3" id="KW-0813">Transport</keyword>
<keyword evidence="10" id="KW-0175">Coiled coil</keyword>
<evidence type="ECO:0000259" key="13">
    <source>
        <dbReference type="PROSITE" id="PS51382"/>
    </source>
</evidence>
<keyword evidence="7 11" id="KW-1133">Transmembrane helix</keyword>
<feature type="transmembrane region" description="Helical" evidence="11">
    <location>
        <begin position="447"/>
        <end position="466"/>
    </location>
</feature>
<evidence type="ECO:0000256" key="9">
    <source>
        <dbReference type="ARBA" id="ARBA00043939"/>
    </source>
</evidence>
<keyword evidence="6 11" id="KW-0812">Transmembrane</keyword>
<feature type="domain" description="EXS" evidence="12">
    <location>
        <begin position="571"/>
        <end position="769"/>
    </location>
</feature>
<feature type="transmembrane region" description="Helical" evidence="11">
    <location>
        <begin position="364"/>
        <end position="385"/>
    </location>
</feature>
<organism evidence="14">
    <name type="scientific">Salvia splendens</name>
    <name type="common">Scarlet sage</name>
    <dbReference type="NCBI Taxonomy" id="180675"/>
    <lineage>
        <taxon>Eukaryota</taxon>
        <taxon>Viridiplantae</taxon>
        <taxon>Streptophyta</taxon>
        <taxon>Embryophyta</taxon>
        <taxon>Tracheophyta</taxon>
        <taxon>Spermatophyta</taxon>
        <taxon>Magnoliopsida</taxon>
        <taxon>eudicotyledons</taxon>
        <taxon>Gunneridae</taxon>
        <taxon>Pentapetalae</taxon>
        <taxon>asterids</taxon>
        <taxon>lamiids</taxon>
        <taxon>Lamiales</taxon>
        <taxon>Lamiaceae</taxon>
        <taxon>Nepetoideae</taxon>
        <taxon>Mentheae</taxon>
        <taxon>Salviinae</taxon>
        <taxon>Salvia</taxon>
        <taxon>Salvia subgen. Calosphace</taxon>
        <taxon>core Calosphace</taxon>
    </lineage>
</organism>
<dbReference type="InterPro" id="IPR004342">
    <property type="entry name" value="EXS_C"/>
</dbReference>
<evidence type="ECO:0000256" key="4">
    <source>
        <dbReference type="ARBA" id="ARBA00022475"/>
    </source>
</evidence>
<dbReference type="InterPro" id="IPR034092">
    <property type="entry name" value="PHO1_SPX"/>
</dbReference>
<evidence type="ECO:0000256" key="5">
    <source>
        <dbReference type="ARBA" id="ARBA00022592"/>
    </source>
</evidence>
<protein>
    <submittedName>
        <fullName evidence="14">Uncharacterized protein</fullName>
    </submittedName>
</protein>
<dbReference type="OrthoDB" id="9970435at2759"/>
<feature type="transmembrane region" description="Helical" evidence="11">
    <location>
        <begin position="639"/>
        <end position="659"/>
    </location>
</feature>
<comment type="caution">
    <text evidence="14">The sequence shown here is derived from an EMBL/GenBank/DDBJ whole genome shotgun (WGS) entry which is preliminary data.</text>
</comment>
<keyword evidence="5" id="KW-0592">Phosphate transport</keyword>
<evidence type="ECO:0000256" key="10">
    <source>
        <dbReference type="SAM" id="Coils"/>
    </source>
</evidence>
<proteinExistence type="inferred from homology"/>
<evidence type="ECO:0000259" key="12">
    <source>
        <dbReference type="PROSITE" id="PS51380"/>
    </source>
</evidence>
<keyword evidence="8 11" id="KW-0472">Membrane</keyword>
<evidence type="ECO:0000256" key="6">
    <source>
        <dbReference type="ARBA" id="ARBA00022692"/>
    </source>
</evidence>
<feature type="transmembrane region" description="Helical" evidence="11">
    <location>
        <begin position="687"/>
        <end position="708"/>
    </location>
</feature>
<evidence type="ECO:0000313" key="14">
    <source>
        <dbReference type="EMBL" id="KAG6396072.1"/>
    </source>
</evidence>
<comment type="similarity">
    <text evidence="2">Belongs to the SYG1 (TC 2.A.94) family.</text>
</comment>
<dbReference type="PANTHER" id="PTHR10783:SF124">
    <property type="entry name" value="PHOSPHATE TRANSPORTER PHO1 HOMOLOG 9"/>
    <property type="match status" value="1"/>
</dbReference>
<evidence type="ECO:0000256" key="3">
    <source>
        <dbReference type="ARBA" id="ARBA00022448"/>
    </source>
</evidence>
<comment type="function">
    <text evidence="9">May transport inorganic phosphate (Pi).</text>
</comment>
<dbReference type="InterPro" id="IPR004331">
    <property type="entry name" value="SPX_dom"/>
</dbReference>
<evidence type="ECO:0000256" key="7">
    <source>
        <dbReference type="ARBA" id="ARBA00022989"/>
    </source>
</evidence>
<gene>
    <name evidence="14" type="ORF">SASPL_142210</name>
</gene>
<dbReference type="PROSITE" id="PS51382">
    <property type="entry name" value="SPX"/>
    <property type="match status" value="1"/>
</dbReference>
<sequence length="769" mass="88415">MKFGRELASQMVQEWQAAYMDYQGLKTLLKNHIAFRKNTASPPPPPEVSRSRSLKRRLTMYRAFSGLNNLRGSPKKADDEVILVSSVQQEGSDQSYYQTMFLRSSEEGGQIELEFFRKLDHEFNKVVTFYSEKVEQVKVEAEELTKQMDALIALRIIVDKPPTVAAQFSAAPATVVASVNGAKQGGLQLYAIQEVEMSSEGGDGDGEVRAKRNRAFRPASLEVLDHVKINVEPDTPVSTLRTIVGSSKSDLSFSKDELTKAEVQLRQALTEFYQQLRLLKSYCFMNVLAFSKIMKKYDKITSRSASKAYLEMVDNSYLGTSDEVNKLIERIEATFIKYFANGNRRKGMKSLKPGHKREKHRTTFFLGLFTGCSIALVVAIMVSLHGRALLEQEERTKYMQSIFPLYSLFGFIVLHMLLYGADTFFWRRYRVNYPFIFGFKPGTELGFREVLLLASGLSVLSLAAALSNLDMEMEPYTKEYSTLTELVPLTLVCAVFVITICPLNIIYRSSRYFLIHCAWHCVCAPLYKVTLPDFFLADQLTSQVQAFRCLLFYAYYYFSGDFTTRTNNFLKDSNSYDILYIVVAIIPFWSRLIQSLRRLIEEKDRSQGANAFKYFSTIVALVIRTILSQKQKQKAPSIMFWRIMALSTSGFTTIFNTYWDIVIDWGLLQKNSRNPWLRDKLLISNKAVYFVAIVVNILLRLVWMQLVLDFQISFLHEKGMVALIACLEILRRGIWNFFRVQNEHFSNVGKYRAFKTVPLPFHYEDEKIM</sequence>